<evidence type="ECO:0000256" key="6">
    <source>
        <dbReference type="ARBA" id="ARBA00023146"/>
    </source>
</evidence>
<dbReference type="Pfam" id="PF00749">
    <property type="entry name" value="tRNA-synt_1c"/>
    <property type="match status" value="1"/>
</dbReference>
<dbReference type="SUPFAM" id="SSF48163">
    <property type="entry name" value="An anticodon-binding domain of class I aminoacyl-tRNA synthetases"/>
    <property type="match status" value="1"/>
</dbReference>
<name>E7AAA9_HELFC</name>
<comment type="similarity">
    <text evidence="1 7">Belongs to the class-I aminoacyl-tRNA synthetase family. Glutamate--tRNA ligase type 1 subfamily.</text>
</comment>
<gene>
    <name evidence="7 9" type="primary">gltX</name>
    <name evidence="9" type="ordered locus">Hfelis_13980</name>
</gene>
<keyword evidence="3 7" id="KW-0547">Nucleotide-binding</keyword>
<evidence type="ECO:0000256" key="3">
    <source>
        <dbReference type="ARBA" id="ARBA00022741"/>
    </source>
</evidence>
<keyword evidence="2 7" id="KW-0436">Ligase</keyword>
<comment type="subcellular location">
    <subcellularLocation>
        <location evidence="7">Cytoplasm</location>
    </subcellularLocation>
</comment>
<keyword evidence="7" id="KW-0963">Cytoplasm</keyword>
<dbReference type="HAMAP" id="MF_00022">
    <property type="entry name" value="Glu_tRNA_synth_type1"/>
    <property type="match status" value="1"/>
</dbReference>
<evidence type="ECO:0000259" key="8">
    <source>
        <dbReference type="Pfam" id="PF00749"/>
    </source>
</evidence>
<dbReference type="GO" id="GO:0005524">
    <property type="term" value="F:ATP binding"/>
    <property type="evidence" value="ECO:0007669"/>
    <property type="project" value="UniProtKB-UniRule"/>
</dbReference>
<evidence type="ECO:0000256" key="5">
    <source>
        <dbReference type="ARBA" id="ARBA00022917"/>
    </source>
</evidence>
<dbReference type="PROSITE" id="PS00178">
    <property type="entry name" value="AA_TRNA_LIGASE_I"/>
    <property type="match status" value="1"/>
</dbReference>
<feature type="short sequence motif" description="'HIGH' region" evidence="7">
    <location>
        <begin position="6"/>
        <end position="16"/>
    </location>
</feature>
<dbReference type="InterPro" id="IPR001412">
    <property type="entry name" value="aa-tRNA-synth_I_CS"/>
</dbReference>
<dbReference type="NCBIfam" id="TIGR00464">
    <property type="entry name" value="gltX_bact"/>
    <property type="match status" value="1"/>
</dbReference>
<dbReference type="InterPro" id="IPR000924">
    <property type="entry name" value="Glu/Gln-tRNA-synth"/>
</dbReference>
<feature type="domain" description="Glutamyl/glutaminyl-tRNA synthetase class Ib catalytic" evidence="8">
    <location>
        <begin position="3"/>
        <end position="303"/>
    </location>
</feature>
<dbReference type="EMBL" id="FQ670179">
    <property type="protein sequence ID" value="CBY83482.1"/>
    <property type="molecule type" value="Genomic_DNA"/>
</dbReference>
<dbReference type="KEGG" id="hfe:HFELIS_13980"/>
<comment type="subunit">
    <text evidence="7">Monomer.</text>
</comment>
<evidence type="ECO:0000313" key="9">
    <source>
        <dbReference type="EMBL" id="CBY83482.1"/>
    </source>
</evidence>
<dbReference type="eggNOG" id="COG0008">
    <property type="taxonomic scope" value="Bacteria"/>
</dbReference>
<keyword evidence="6 7" id="KW-0030">Aminoacyl-tRNA synthetase</keyword>
<dbReference type="PANTHER" id="PTHR43311:SF2">
    <property type="entry name" value="GLUTAMATE--TRNA LIGASE, MITOCHONDRIAL-RELATED"/>
    <property type="match status" value="1"/>
</dbReference>
<keyword evidence="10" id="KW-1185">Reference proteome</keyword>
<accession>E7AAA9</accession>
<dbReference type="InterPro" id="IPR014729">
    <property type="entry name" value="Rossmann-like_a/b/a_fold"/>
</dbReference>
<dbReference type="InterPro" id="IPR020751">
    <property type="entry name" value="aa-tRNA-synth_I_codon-bd_sub2"/>
</dbReference>
<dbReference type="Gene3D" id="1.10.10.350">
    <property type="match status" value="1"/>
</dbReference>
<comment type="caution">
    <text evidence="7">Lacks conserved residue(s) required for the propagation of feature annotation.</text>
</comment>
<keyword evidence="4 7" id="KW-0067">ATP-binding</keyword>
<keyword evidence="5 7" id="KW-0648">Protein biosynthesis</keyword>
<proteinExistence type="inferred from homology"/>
<feature type="short sequence motif" description="'KMSKS' region" evidence="7">
    <location>
        <begin position="237"/>
        <end position="241"/>
    </location>
</feature>
<dbReference type="EC" id="6.1.1.17" evidence="7"/>
<dbReference type="SUPFAM" id="SSF52374">
    <property type="entry name" value="Nucleotidylyl transferase"/>
    <property type="match status" value="1"/>
</dbReference>
<dbReference type="Proteomes" id="UP000007934">
    <property type="component" value="Chromosome"/>
</dbReference>
<evidence type="ECO:0000313" key="10">
    <source>
        <dbReference type="Proteomes" id="UP000007934"/>
    </source>
</evidence>
<organism evidence="9 10">
    <name type="scientific">Helicobacter felis (strain ATCC 49179 / CCUG 28539 / NCTC 12436 / CS1)</name>
    <dbReference type="NCBI Taxonomy" id="936155"/>
    <lineage>
        <taxon>Bacteria</taxon>
        <taxon>Pseudomonadati</taxon>
        <taxon>Campylobacterota</taxon>
        <taxon>Epsilonproteobacteria</taxon>
        <taxon>Campylobacterales</taxon>
        <taxon>Helicobacteraceae</taxon>
        <taxon>Helicobacter</taxon>
    </lineage>
</organism>
<dbReference type="InterPro" id="IPR049940">
    <property type="entry name" value="GluQ/Sye"/>
</dbReference>
<reference evidence="9 10" key="1">
    <citation type="journal article" date="2011" name="Genome Biol. Evol.">
        <title>Comparative whole genome sequence analysis of the carcinogenic bacterial model pathogen Helicobacter felis.</title>
        <authorList>
            <person name="Arnold I.C."/>
            <person name="Zigova Z."/>
            <person name="Holden M."/>
            <person name="Lawley T.D."/>
            <person name="Rad R."/>
            <person name="Dougan G."/>
            <person name="Falkow S."/>
            <person name="Bentley S.D."/>
            <person name="Muller A."/>
        </authorList>
    </citation>
    <scope>NUCLEOTIDE SEQUENCE [LARGE SCALE GENOMIC DNA]</scope>
    <source>
        <strain evidence="10">ATCC 49179 / CCUG 28539 / NCTC 12436 / CS1</strain>
    </source>
</reference>
<dbReference type="GO" id="GO:0004818">
    <property type="term" value="F:glutamate-tRNA ligase activity"/>
    <property type="evidence" value="ECO:0007669"/>
    <property type="project" value="UniProtKB-UniRule"/>
</dbReference>
<evidence type="ECO:0000256" key="1">
    <source>
        <dbReference type="ARBA" id="ARBA00007894"/>
    </source>
</evidence>
<dbReference type="InterPro" id="IPR008925">
    <property type="entry name" value="aa_tRNA-synth_I_cd-bd_sf"/>
</dbReference>
<protein>
    <recommendedName>
        <fullName evidence="7">Glutamate--tRNA ligase</fullName>
        <ecNumber evidence="7">6.1.1.17</ecNumber>
    </recommendedName>
    <alternativeName>
        <fullName evidence="7">Glutamyl-tRNA synthetase</fullName>
        <shortName evidence="7">GluRS</shortName>
    </alternativeName>
</protein>
<dbReference type="GO" id="GO:0006424">
    <property type="term" value="P:glutamyl-tRNA aminoacylation"/>
    <property type="evidence" value="ECO:0007669"/>
    <property type="project" value="UniProtKB-UniRule"/>
</dbReference>
<comment type="function">
    <text evidence="7">Catalyzes the attachment of glutamate to tRNA(Glu) in a two-step reaction: glutamate is first activated by ATP to form Glu-AMP and then transferred to the acceptor end of tRNA(Glu).</text>
</comment>
<sequence length="445" mass="51219">MLRFAPSPTGDMHIGNLRVALLNALVAKQLDQPLMLRIEDTDTERNIPNKDREILDLLRKVGISWDQLVYQSANLPTHQEYAQKLLDQGFAFYCHCTPEFLEEQKQQALREKRPFRYHDAWARLQEKSNPHPVVRLRGSSVSLFFEDTIKGKIHFEPHELDSFVILRSNKTPTYNFACACDDFTYKISYIIRGEDHVSNTPKQILIQQALAKVLDQPFKPIAYAHLPIILDQESGKKMSKRDAASSVVWLLKEGFLAKSIANYLISLGYAPPSEVFSLEESCAWFDLHKLSAAPARFNLSYLRHLNHAHLQALEIHQLQELLGLDSPQKAQLAQIFLEESSTLNELRVKLEAMLAPKDIHKDYENENFYDRCLRLHATLQSLPLEALEDFTEFKKLAMQKSQLKGKDFFKSLRILFTGTTQGVELNKLYPFVRHFAQDILTLKGL</sequence>
<evidence type="ECO:0000256" key="4">
    <source>
        <dbReference type="ARBA" id="ARBA00022840"/>
    </source>
</evidence>
<evidence type="ECO:0000256" key="7">
    <source>
        <dbReference type="HAMAP-Rule" id="MF_00022"/>
    </source>
</evidence>
<dbReference type="InterPro" id="IPR004527">
    <property type="entry name" value="Glu-tRNA-ligase_bac/mito"/>
</dbReference>
<dbReference type="OrthoDB" id="9807503at2"/>
<dbReference type="Gene3D" id="3.40.50.620">
    <property type="entry name" value="HUPs"/>
    <property type="match status" value="1"/>
</dbReference>
<feature type="binding site" evidence="7">
    <location>
        <position position="240"/>
    </location>
    <ligand>
        <name>ATP</name>
        <dbReference type="ChEBI" id="CHEBI:30616"/>
    </ligand>
</feature>
<dbReference type="STRING" id="936155.HFELIS_13980"/>
<evidence type="ECO:0000256" key="2">
    <source>
        <dbReference type="ARBA" id="ARBA00022598"/>
    </source>
</evidence>
<dbReference type="PANTHER" id="PTHR43311">
    <property type="entry name" value="GLUTAMATE--TRNA LIGASE"/>
    <property type="match status" value="1"/>
</dbReference>
<dbReference type="GO" id="GO:0005829">
    <property type="term" value="C:cytosol"/>
    <property type="evidence" value="ECO:0007669"/>
    <property type="project" value="TreeGrafter"/>
</dbReference>
<dbReference type="GeneID" id="36134688"/>
<comment type="catalytic activity">
    <reaction evidence="7">
        <text>tRNA(Glu) + L-glutamate + ATP = L-glutamyl-tRNA(Glu) + AMP + diphosphate</text>
        <dbReference type="Rhea" id="RHEA:23540"/>
        <dbReference type="Rhea" id="RHEA-COMP:9663"/>
        <dbReference type="Rhea" id="RHEA-COMP:9680"/>
        <dbReference type="ChEBI" id="CHEBI:29985"/>
        <dbReference type="ChEBI" id="CHEBI:30616"/>
        <dbReference type="ChEBI" id="CHEBI:33019"/>
        <dbReference type="ChEBI" id="CHEBI:78442"/>
        <dbReference type="ChEBI" id="CHEBI:78520"/>
        <dbReference type="ChEBI" id="CHEBI:456215"/>
        <dbReference type="EC" id="6.1.1.17"/>
    </reaction>
</comment>
<dbReference type="HOGENOM" id="CLU_015768_6_0_7"/>
<dbReference type="AlphaFoldDB" id="E7AAA9"/>
<dbReference type="GO" id="GO:0000049">
    <property type="term" value="F:tRNA binding"/>
    <property type="evidence" value="ECO:0007669"/>
    <property type="project" value="InterPro"/>
</dbReference>
<dbReference type="RefSeq" id="WP_013469845.1">
    <property type="nucleotide sequence ID" value="NC_014810.2"/>
</dbReference>
<dbReference type="InterPro" id="IPR020058">
    <property type="entry name" value="Glu/Gln-tRNA-synth_Ib_cat-dom"/>
</dbReference>
<dbReference type="PRINTS" id="PR00987">
    <property type="entry name" value="TRNASYNTHGLU"/>
</dbReference>